<evidence type="ECO:0000313" key="2">
    <source>
        <dbReference type="EMBL" id="MBT0666402.1"/>
    </source>
</evidence>
<evidence type="ECO:0000313" key="3">
    <source>
        <dbReference type="Proteomes" id="UP000811899"/>
    </source>
</evidence>
<evidence type="ECO:0000259" key="1">
    <source>
        <dbReference type="Pfam" id="PF02541"/>
    </source>
</evidence>
<organism evidence="2 3">
    <name type="scientific">Geoanaerobacter pelophilus</name>
    <dbReference type="NCBI Taxonomy" id="60036"/>
    <lineage>
        <taxon>Bacteria</taxon>
        <taxon>Pseudomonadati</taxon>
        <taxon>Thermodesulfobacteriota</taxon>
        <taxon>Desulfuromonadia</taxon>
        <taxon>Geobacterales</taxon>
        <taxon>Geobacteraceae</taxon>
        <taxon>Geoanaerobacter</taxon>
    </lineage>
</organism>
<protein>
    <submittedName>
        <fullName evidence="2">Exopolyphosphatase</fullName>
    </submittedName>
</protein>
<dbReference type="SUPFAM" id="SSF53067">
    <property type="entry name" value="Actin-like ATPase domain"/>
    <property type="match status" value="2"/>
</dbReference>
<dbReference type="Gene3D" id="3.30.420.150">
    <property type="entry name" value="Exopolyphosphatase. Domain 2"/>
    <property type="match status" value="1"/>
</dbReference>
<dbReference type="CDD" id="cd24054">
    <property type="entry name" value="ASKHA_NBD_AaPPX-GppA_MtPPX2-like"/>
    <property type="match status" value="1"/>
</dbReference>
<dbReference type="InterPro" id="IPR050273">
    <property type="entry name" value="GppA/Ppx_hydrolase"/>
</dbReference>
<sequence>MSELCAAIDLGTNTARLLIGTCHDGIIDQKFIMRRITRLGGGFSAEIGISTDARNRSLLVMKDFSEKLEEYDIKRLRAVATSAVRDAANGARFCAEVFEETGIQLEVIDGHTEGVLTLNGVFAGLDNVPEQVLVFDVGGGSTEYTLAKGGKPCFSRSLPLGVVRLTEGKQDIPAMSDKIDRELAALMAELQEHGLLGMAKSSITVGTAGTATTLAAISMQMADYDYRKVNNYCLSLKEIESIFAKLLPMTPAERLMVTGMEKGREDLIIAGTLLTIKTLACFGSTMLKVSDFGLLEGALLSVCGYAG</sequence>
<proteinExistence type="predicted"/>
<name>A0AAW4LA30_9BACT</name>
<dbReference type="PANTHER" id="PTHR30005:SF0">
    <property type="entry name" value="RETROGRADE REGULATION PROTEIN 2"/>
    <property type="match status" value="1"/>
</dbReference>
<comment type="caution">
    <text evidence="2">The sequence shown here is derived from an EMBL/GenBank/DDBJ whole genome shotgun (WGS) entry which is preliminary data.</text>
</comment>
<keyword evidence="3" id="KW-1185">Reference proteome</keyword>
<dbReference type="InterPro" id="IPR043129">
    <property type="entry name" value="ATPase_NBD"/>
</dbReference>
<accession>A0AAW4LA30</accession>
<dbReference type="GO" id="GO:0016462">
    <property type="term" value="F:pyrophosphatase activity"/>
    <property type="evidence" value="ECO:0007669"/>
    <property type="project" value="TreeGrafter"/>
</dbReference>
<dbReference type="RefSeq" id="WP_214173175.1">
    <property type="nucleotide sequence ID" value="NZ_JAHCVJ010000011.1"/>
</dbReference>
<dbReference type="Gene3D" id="3.30.420.40">
    <property type="match status" value="1"/>
</dbReference>
<dbReference type="Pfam" id="PF02541">
    <property type="entry name" value="Ppx-GppA"/>
    <property type="match status" value="1"/>
</dbReference>
<dbReference type="AlphaFoldDB" id="A0AAW4LA30"/>
<dbReference type="EMBL" id="JAHCVJ010000011">
    <property type="protein sequence ID" value="MBT0666402.1"/>
    <property type="molecule type" value="Genomic_DNA"/>
</dbReference>
<dbReference type="Proteomes" id="UP000811899">
    <property type="component" value="Unassembled WGS sequence"/>
</dbReference>
<reference evidence="2 3" key="1">
    <citation type="submission" date="2021-05" db="EMBL/GenBank/DDBJ databases">
        <title>The draft genome of Geobacter pelophilus DSM 12255.</title>
        <authorList>
            <person name="Xu Z."/>
            <person name="Masuda Y."/>
            <person name="Itoh H."/>
            <person name="Senoo K."/>
        </authorList>
    </citation>
    <scope>NUCLEOTIDE SEQUENCE [LARGE SCALE GENOMIC DNA]</scope>
    <source>
        <strain evidence="2 3">DSM 12255</strain>
    </source>
</reference>
<dbReference type="PANTHER" id="PTHR30005">
    <property type="entry name" value="EXOPOLYPHOSPHATASE"/>
    <property type="match status" value="1"/>
</dbReference>
<dbReference type="InterPro" id="IPR003695">
    <property type="entry name" value="Ppx_GppA_N"/>
</dbReference>
<gene>
    <name evidence="2" type="ORF">KI809_19005</name>
</gene>
<feature type="domain" description="Ppx/GppA phosphatase N-terminal" evidence="1">
    <location>
        <begin position="34"/>
        <end position="302"/>
    </location>
</feature>